<comment type="catalytic activity">
    <reaction evidence="1 8">
        <text>alpha-D-glucose = beta-D-glucose</text>
        <dbReference type="Rhea" id="RHEA:10264"/>
        <dbReference type="ChEBI" id="CHEBI:15903"/>
        <dbReference type="ChEBI" id="CHEBI:17925"/>
        <dbReference type="EC" id="5.1.3.3"/>
    </reaction>
</comment>
<dbReference type="InterPro" id="IPR014718">
    <property type="entry name" value="GH-type_carb-bd"/>
</dbReference>
<keyword evidence="6 8" id="KW-0413">Isomerase</keyword>
<dbReference type="GO" id="GO:0004034">
    <property type="term" value="F:aldose 1-epimerase activity"/>
    <property type="evidence" value="ECO:0007669"/>
    <property type="project" value="UniProtKB-EC"/>
</dbReference>
<organism evidence="12 13">
    <name type="scientific">Massilimicrobiota timonensis</name>
    <dbReference type="NCBI Taxonomy" id="1776392"/>
    <lineage>
        <taxon>Bacteria</taxon>
        <taxon>Bacillati</taxon>
        <taxon>Bacillota</taxon>
        <taxon>Erysipelotrichia</taxon>
        <taxon>Erysipelotrichales</taxon>
        <taxon>Erysipelotrichaceae</taxon>
        <taxon>Massilimicrobiota</taxon>
    </lineage>
</organism>
<dbReference type="RefSeq" id="WP_087357629.1">
    <property type="nucleotide sequence ID" value="NZ_NFLJ01000010.1"/>
</dbReference>
<comment type="similarity">
    <text evidence="3 8">Belongs to the aldose epimerase family.</text>
</comment>
<dbReference type="PANTHER" id="PTHR10091">
    <property type="entry name" value="ALDOSE-1-EPIMERASE"/>
    <property type="match status" value="1"/>
</dbReference>
<feature type="active site" description="Proton donor" evidence="9">
    <location>
        <position position="170"/>
    </location>
</feature>
<evidence type="ECO:0000256" key="10">
    <source>
        <dbReference type="PIRSR" id="PIRSR005096-2"/>
    </source>
</evidence>
<name>A0A1Y4SYW3_9FIRM</name>
<evidence type="ECO:0000256" key="8">
    <source>
        <dbReference type="PIRNR" id="PIRNR005096"/>
    </source>
</evidence>
<evidence type="ECO:0000256" key="4">
    <source>
        <dbReference type="ARBA" id="ARBA00013185"/>
    </source>
</evidence>
<dbReference type="Proteomes" id="UP000195305">
    <property type="component" value="Unassembled WGS sequence"/>
</dbReference>
<comment type="caution">
    <text evidence="12">The sequence shown here is derived from an EMBL/GenBank/DDBJ whole genome shotgun (WGS) entry which is preliminary data.</text>
</comment>
<evidence type="ECO:0000256" key="9">
    <source>
        <dbReference type="PIRSR" id="PIRSR005096-1"/>
    </source>
</evidence>
<feature type="binding site" evidence="11">
    <location>
        <begin position="74"/>
        <end position="75"/>
    </location>
    <ligand>
        <name>beta-D-galactose</name>
        <dbReference type="ChEBI" id="CHEBI:27667"/>
    </ligand>
</feature>
<feature type="binding site" evidence="10">
    <location>
        <position position="241"/>
    </location>
    <ligand>
        <name>beta-D-galactose</name>
        <dbReference type="ChEBI" id="CHEBI:27667"/>
    </ligand>
</feature>
<dbReference type="PROSITE" id="PS00545">
    <property type="entry name" value="ALDOSE_1_EPIMERASE"/>
    <property type="match status" value="1"/>
</dbReference>
<feature type="active site" description="Proton acceptor" evidence="9">
    <location>
        <position position="301"/>
    </location>
</feature>
<evidence type="ECO:0000256" key="2">
    <source>
        <dbReference type="ARBA" id="ARBA00005028"/>
    </source>
</evidence>
<feature type="binding site" evidence="11">
    <location>
        <begin position="170"/>
        <end position="172"/>
    </location>
    <ligand>
        <name>beta-D-galactose</name>
        <dbReference type="ChEBI" id="CHEBI:27667"/>
    </ligand>
</feature>
<evidence type="ECO:0000256" key="1">
    <source>
        <dbReference type="ARBA" id="ARBA00001614"/>
    </source>
</evidence>
<dbReference type="CDD" id="cd09019">
    <property type="entry name" value="galactose_mutarotase_like"/>
    <property type="match status" value="1"/>
</dbReference>
<protein>
    <recommendedName>
        <fullName evidence="5 8">Aldose 1-epimerase</fullName>
        <ecNumber evidence="4 8">5.1.3.3</ecNumber>
    </recommendedName>
</protein>
<dbReference type="OrthoDB" id="9779408at2"/>
<dbReference type="GO" id="GO:0033499">
    <property type="term" value="P:galactose catabolic process via UDP-galactose, Leloir pathway"/>
    <property type="evidence" value="ECO:0007669"/>
    <property type="project" value="TreeGrafter"/>
</dbReference>
<dbReference type="PANTHER" id="PTHR10091:SF0">
    <property type="entry name" value="GALACTOSE MUTAROTASE"/>
    <property type="match status" value="1"/>
</dbReference>
<dbReference type="InterPro" id="IPR018052">
    <property type="entry name" value="Ald1_epimerase_CS"/>
</dbReference>
<dbReference type="Gene3D" id="2.70.98.10">
    <property type="match status" value="1"/>
</dbReference>
<evidence type="ECO:0000256" key="11">
    <source>
        <dbReference type="PIRSR" id="PIRSR005096-3"/>
    </source>
</evidence>
<evidence type="ECO:0000313" key="13">
    <source>
        <dbReference type="Proteomes" id="UP000195305"/>
    </source>
</evidence>
<dbReference type="InterPro" id="IPR015443">
    <property type="entry name" value="Aldose_1-epimerase"/>
</dbReference>
<dbReference type="InterPro" id="IPR047215">
    <property type="entry name" value="Galactose_mutarotase-like"/>
</dbReference>
<dbReference type="SUPFAM" id="SSF74650">
    <property type="entry name" value="Galactose mutarotase-like"/>
    <property type="match status" value="1"/>
</dbReference>
<dbReference type="EMBL" id="NFLJ01000010">
    <property type="protein sequence ID" value="OUQ35129.1"/>
    <property type="molecule type" value="Genomic_DNA"/>
</dbReference>
<gene>
    <name evidence="12" type="ORF">B5E75_04685</name>
</gene>
<evidence type="ECO:0000256" key="5">
    <source>
        <dbReference type="ARBA" id="ARBA00014165"/>
    </source>
</evidence>
<dbReference type="Pfam" id="PF01263">
    <property type="entry name" value="Aldose_epim"/>
    <property type="match status" value="1"/>
</dbReference>
<dbReference type="GO" id="GO:0030246">
    <property type="term" value="F:carbohydrate binding"/>
    <property type="evidence" value="ECO:0007669"/>
    <property type="project" value="InterPro"/>
</dbReference>
<dbReference type="GO" id="GO:0006006">
    <property type="term" value="P:glucose metabolic process"/>
    <property type="evidence" value="ECO:0007669"/>
    <property type="project" value="TreeGrafter"/>
</dbReference>
<dbReference type="EC" id="5.1.3.3" evidence="4 8"/>
<dbReference type="UniPathway" id="UPA00242"/>
<keyword evidence="13" id="KW-1185">Reference proteome</keyword>
<dbReference type="AlphaFoldDB" id="A0A1Y4SYW3"/>
<dbReference type="PIRSF" id="PIRSF005096">
    <property type="entry name" value="GALM"/>
    <property type="match status" value="1"/>
</dbReference>
<sequence length="338" mass="38260">MIEVIQHIDDRIDMIAMKNEQLEVVVSNYGCTIIKVIMADKNGHKDDVVLGYDDFTQYQTLDAYLGALVGRVANRIKKGEFTLHGQTYHLAVNNGPNHLHGGIKGFSYQVFDYTIQDDHTLVFHYLSPDGQEGYPGDLDLTVTYTLIDDTLKVHYQATSTADTLINITNHSYFNLSGHKENIYQHTLQIHASQFACVDSDGLTTGELKDVAETPFDFRQPAFIGERVEQDDEQLKTGNGFDHPFIFDVHENQVILTHPSTGRQLIVSTTLPQAQIYTANFLDGRLGKYGEHYYARDAICIETQNMPDAIHLEEQPTTILRKGETYDETTSYQFKVIQS</sequence>
<dbReference type="NCBIfam" id="NF008277">
    <property type="entry name" value="PRK11055.1"/>
    <property type="match status" value="1"/>
</dbReference>
<reference evidence="12 13" key="1">
    <citation type="journal article" date="2018" name="BMC Genomics">
        <title>Whole genome sequencing and function prediction of 133 gut anaerobes isolated from chicken caecum in pure cultures.</title>
        <authorList>
            <person name="Medvecky M."/>
            <person name="Cejkova D."/>
            <person name="Polansky O."/>
            <person name="Karasova D."/>
            <person name="Kubasova T."/>
            <person name="Cizek A."/>
            <person name="Rychlik I."/>
        </authorList>
    </citation>
    <scope>NUCLEOTIDE SEQUENCE [LARGE SCALE GENOMIC DNA]</scope>
    <source>
        <strain evidence="12 13">An13</strain>
    </source>
</reference>
<evidence type="ECO:0000313" key="12">
    <source>
        <dbReference type="EMBL" id="OUQ35129.1"/>
    </source>
</evidence>
<accession>A0A1Y4SYW3</accession>
<evidence type="ECO:0000256" key="7">
    <source>
        <dbReference type="ARBA" id="ARBA00023277"/>
    </source>
</evidence>
<comment type="pathway">
    <text evidence="2 8">Carbohydrate metabolism; hexose metabolism.</text>
</comment>
<dbReference type="InterPro" id="IPR011013">
    <property type="entry name" value="Gal_mutarotase_sf_dom"/>
</dbReference>
<dbReference type="InterPro" id="IPR008183">
    <property type="entry name" value="Aldose_1/G6P_1-epimerase"/>
</dbReference>
<evidence type="ECO:0000256" key="6">
    <source>
        <dbReference type="ARBA" id="ARBA00023235"/>
    </source>
</evidence>
<keyword evidence="7 8" id="KW-0119">Carbohydrate metabolism</keyword>
<evidence type="ECO:0000256" key="3">
    <source>
        <dbReference type="ARBA" id="ARBA00006206"/>
    </source>
</evidence>
<proteinExistence type="inferred from homology"/>